<evidence type="ECO:0000313" key="1">
    <source>
        <dbReference type="EMBL" id="SBR59404.1"/>
    </source>
</evidence>
<dbReference type="AlphaFoldDB" id="A0A1A8MSF4"/>
<sequence length="54" mass="6298">RGEIAHTIWGLEELTRGLGSAWREAEPALKNFWWANKGGKVTWQTHQTSCHHWQ</sequence>
<protein>
    <submittedName>
        <fullName evidence="1">Uncharacterized protein</fullName>
    </submittedName>
</protein>
<organism evidence="1">
    <name type="scientific">Nothobranchius pienaari</name>
    <dbReference type="NCBI Taxonomy" id="704102"/>
    <lineage>
        <taxon>Eukaryota</taxon>
        <taxon>Metazoa</taxon>
        <taxon>Chordata</taxon>
        <taxon>Craniata</taxon>
        <taxon>Vertebrata</taxon>
        <taxon>Euteleostomi</taxon>
        <taxon>Actinopterygii</taxon>
        <taxon>Neopterygii</taxon>
        <taxon>Teleostei</taxon>
        <taxon>Neoteleostei</taxon>
        <taxon>Acanthomorphata</taxon>
        <taxon>Ovalentaria</taxon>
        <taxon>Atherinomorphae</taxon>
        <taxon>Cyprinodontiformes</taxon>
        <taxon>Nothobranchiidae</taxon>
        <taxon>Nothobranchius</taxon>
    </lineage>
</organism>
<reference evidence="1" key="1">
    <citation type="submission" date="2016-05" db="EMBL/GenBank/DDBJ databases">
        <authorList>
            <person name="Lavstsen T."/>
            <person name="Jespersen J.S."/>
        </authorList>
    </citation>
    <scope>NUCLEOTIDE SEQUENCE</scope>
    <source>
        <tissue evidence="1">Brain</tissue>
    </source>
</reference>
<gene>
    <name evidence="1" type="primary">Nfu_g_1_013779</name>
</gene>
<name>A0A1A8MSF4_9TELE</name>
<dbReference type="EMBL" id="HAEF01018245">
    <property type="protein sequence ID" value="SBR59404.1"/>
    <property type="molecule type" value="Transcribed_RNA"/>
</dbReference>
<reference evidence="1" key="2">
    <citation type="submission" date="2016-06" db="EMBL/GenBank/DDBJ databases">
        <title>The genome of a short-lived fish provides insights into sex chromosome evolution and the genetic control of aging.</title>
        <authorList>
            <person name="Reichwald K."/>
            <person name="Felder M."/>
            <person name="Petzold A."/>
            <person name="Koch P."/>
            <person name="Groth M."/>
            <person name="Platzer M."/>
        </authorList>
    </citation>
    <scope>NUCLEOTIDE SEQUENCE</scope>
    <source>
        <tissue evidence="1">Brain</tissue>
    </source>
</reference>
<accession>A0A1A8MSF4</accession>
<proteinExistence type="predicted"/>
<feature type="non-terminal residue" evidence="1">
    <location>
        <position position="1"/>
    </location>
</feature>